<keyword evidence="2" id="KW-0121">Carboxypeptidase</keyword>
<dbReference type="Gene3D" id="3.40.710.10">
    <property type="entry name" value="DD-peptidase/beta-lactamase superfamily"/>
    <property type="match status" value="1"/>
</dbReference>
<proteinExistence type="predicted"/>
<dbReference type="AlphaFoldDB" id="A0A543AX42"/>
<evidence type="ECO:0000259" key="1">
    <source>
        <dbReference type="Pfam" id="PF00144"/>
    </source>
</evidence>
<dbReference type="InParanoid" id="A0A543AX42"/>
<keyword evidence="2" id="KW-0378">Hydrolase</keyword>
<name>A0A543AX42_9ACTN</name>
<dbReference type="EMBL" id="VFOW01000001">
    <property type="protein sequence ID" value="TQL77146.1"/>
    <property type="molecule type" value="Genomic_DNA"/>
</dbReference>
<dbReference type="GO" id="GO:0004180">
    <property type="term" value="F:carboxypeptidase activity"/>
    <property type="evidence" value="ECO:0007669"/>
    <property type="project" value="UniProtKB-KW"/>
</dbReference>
<organism evidence="2 3">
    <name type="scientific">Stackebrandtia endophytica</name>
    <dbReference type="NCBI Taxonomy" id="1496996"/>
    <lineage>
        <taxon>Bacteria</taxon>
        <taxon>Bacillati</taxon>
        <taxon>Actinomycetota</taxon>
        <taxon>Actinomycetes</taxon>
        <taxon>Glycomycetales</taxon>
        <taxon>Glycomycetaceae</taxon>
        <taxon>Stackebrandtia</taxon>
    </lineage>
</organism>
<dbReference type="FunCoup" id="A0A543AX42">
    <property type="interactions" value="99"/>
</dbReference>
<protein>
    <submittedName>
        <fullName evidence="2">D-alanyl-D-alanine carboxypeptidase</fullName>
    </submittedName>
</protein>
<dbReference type="Proteomes" id="UP000317043">
    <property type="component" value="Unassembled WGS sequence"/>
</dbReference>
<evidence type="ECO:0000313" key="2">
    <source>
        <dbReference type="EMBL" id="TQL77146.1"/>
    </source>
</evidence>
<dbReference type="Pfam" id="PF00144">
    <property type="entry name" value="Beta-lactamase"/>
    <property type="match status" value="1"/>
</dbReference>
<dbReference type="PANTHER" id="PTHR46825">
    <property type="entry name" value="D-ALANYL-D-ALANINE-CARBOXYPEPTIDASE/ENDOPEPTIDASE AMPH"/>
    <property type="match status" value="1"/>
</dbReference>
<sequence length="406" mass="43744">MVGLLGLPAVAVANPDTETDAAVETTLDPELLSRTLDALVDAGAPSVLAEVRDGEAVWTEASGVRDPWLKVPTKPTDLVRVASITKPMVTTVVLQLVENGQLSLSDTIQDRLPGLLPYEEAITVEHLLNHTSGLPEYFLDIYPSLWNGDPADIEWGHWKYYSAEKLVAQATQHELYFAPGEQWSYTNTGYVVLGLLIEDITGNTLESELTERVLGPAEMTRTQLPTWNPFIMGPHPRAQLPTGYGDGSYFDTTEFNPSQLWAAGHAVSTPGDINKLFAALSDGTLLSEESVMNMRTLTPQSGNAYGLGLQAIPVGGCDDFPEGIAYGHTGGSFGATSFSFHSPDGDRQVTFTVMADFQFAPTDEIATAMANFTNAAMCDVDTTGATTFSAGPDIDTVMLDQWGTRD</sequence>
<accession>A0A543AX42</accession>
<dbReference type="InterPro" id="IPR050491">
    <property type="entry name" value="AmpC-like"/>
</dbReference>
<dbReference type="PANTHER" id="PTHR46825:SF7">
    <property type="entry name" value="D-ALANYL-D-ALANINE CARBOXYPEPTIDASE"/>
    <property type="match status" value="1"/>
</dbReference>
<evidence type="ECO:0000313" key="3">
    <source>
        <dbReference type="Proteomes" id="UP000317043"/>
    </source>
</evidence>
<keyword evidence="2" id="KW-0645">Protease</keyword>
<dbReference type="SUPFAM" id="SSF56601">
    <property type="entry name" value="beta-lactamase/transpeptidase-like"/>
    <property type="match status" value="1"/>
</dbReference>
<comment type="caution">
    <text evidence="2">The sequence shown here is derived from an EMBL/GenBank/DDBJ whole genome shotgun (WGS) entry which is preliminary data.</text>
</comment>
<dbReference type="InterPro" id="IPR012338">
    <property type="entry name" value="Beta-lactam/transpept-like"/>
</dbReference>
<dbReference type="InterPro" id="IPR001466">
    <property type="entry name" value="Beta-lactam-related"/>
</dbReference>
<gene>
    <name evidence="2" type="ORF">FB566_2696</name>
</gene>
<feature type="domain" description="Beta-lactamase-related" evidence="1">
    <location>
        <begin position="34"/>
        <end position="345"/>
    </location>
</feature>
<keyword evidence="3" id="KW-1185">Reference proteome</keyword>
<reference evidence="2 3" key="1">
    <citation type="submission" date="2019-06" db="EMBL/GenBank/DDBJ databases">
        <title>Sequencing the genomes of 1000 actinobacteria strains.</title>
        <authorList>
            <person name="Klenk H.-P."/>
        </authorList>
    </citation>
    <scope>NUCLEOTIDE SEQUENCE [LARGE SCALE GENOMIC DNA]</scope>
    <source>
        <strain evidence="2 3">DSM 45928</strain>
    </source>
</reference>